<protein>
    <submittedName>
        <fullName evidence="4">Zinc finger protein 2</fullName>
    </submittedName>
</protein>
<dbReference type="EMBL" id="JAESDN010000018">
    <property type="protein sequence ID" value="KAG7040708.1"/>
    <property type="molecule type" value="Genomic_DNA"/>
</dbReference>
<sequence>MHRLSSSPPASAQTPESTGFTYPAALTLGSNNEATYISSHGACPHDLCCHALHHGPLGGCFHGTNDSLSRSSSYSGSTLPVAGPSLSDDRFPDLDLSSVPYSINDLSAHTSQLDFQAIGAFEWNSLQAPQQSLADLHITDNAPLTAQYPDVIPLRQSNDTGLVSLDIPDDQSVHALGSFDFSIGSGFDNSISVFLSDSASPQGPLPHKQGVQPDAADWGFQAPLTRTDSIKRSRDESDSDDSSTSGDCPFCENFSGDAKQLREHIRCHIRKHVCAVPQCSLRFSTARDLQRHDRSAHRKETPRCHICNATIRGGREDNLKRHVRQRHSL</sequence>
<accession>A0A9P7U5X4</accession>
<dbReference type="PROSITE" id="PS50157">
    <property type="entry name" value="ZINC_FINGER_C2H2_2"/>
    <property type="match status" value="1"/>
</dbReference>
<name>A0A9P7U5X4_9PEZI</name>
<evidence type="ECO:0000313" key="5">
    <source>
        <dbReference type="Proteomes" id="UP000699042"/>
    </source>
</evidence>
<keyword evidence="1" id="KW-0862">Zinc</keyword>
<proteinExistence type="predicted"/>
<evidence type="ECO:0000256" key="1">
    <source>
        <dbReference type="PROSITE-ProRule" id="PRU00042"/>
    </source>
</evidence>
<keyword evidence="1" id="KW-0479">Metal-binding</keyword>
<reference evidence="4" key="1">
    <citation type="submission" date="2021-05" db="EMBL/GenBank/DDBJ databases">
        <title>Comparative genomics of three Colletotrichum scovillei strains and genetic complementation revealed genes involved fungal growth and virulence on chili pepper.</title>
        <authorList>
            <person name="Hsieh D.-K."/>
            <person name="Chuang S.-C."/>
            <person name="Chen C.-Y."/>
            <person name="Chao Y.-T."/>
            <person name="Lu M.-Y.J."/>
            <person name="Lee M.-H."/>
            <person name="Shih M.-C."/>
        </authorList>
    </citation>
    <scope>NUCLEOTIDE SEQUENCE</scope>
    <source>
        <strain evidence="4">Coll-153</strain>
    </source>
</reference>
<keyword evidence="1" id="KW-0863">Zinc-finger</keyword>
<dbReference type="Proteomes" id="UP000699042">
    <property type="component" value="Unassembled WGS sequence"/>
</dbReference>
<gene>
    <name evidence="4" type="ORF">JMJ77_008983</name>
</gene>
<organism evidence="4 5">
    <name type="scientific">Colletotrichum scovillei</name>
    <dbReference type="NCBI Taxonomy" id="1209932"/>
    <lineage>
        <taxon>Eukaryota</taxon>
        <taxon>Fungi</taxon>
        <taxon>Dikarya</taxon>
        <taxon>Ascomycota</taxon>
        <taxon>Pezizomycotina</taxon>
        <taxon>Sordariomycetes</taxon>
        <taxon>Hypocreomycetidae</taxon>
        <taxon>Glomerellales</taxon>
        <taxon>Glomerellaceae</taxon>
        <taxon>Colletotrichum</taxon>
        <taxon>Colletotrichum acutatum species complex</taxon>
    </lineage>
</organism>
<keyword evidence="5" id="KW-1185">Reference proteome</keyword>
<comment type="caution">
    <text evidence="4">The sequence shown here is derived from an EMBL/GenBank/DDBJ whole genome shotgun (WGS) entry which is preliminary data.</text>
</comment>
<feature type="domain" description="C2H2-type" evidence="3">
    <location>
        <begin position="272"/>
        <end position="302"/>
    </location>
</feature>
<feature type="region of interest" description="Disordered" evidence="2">
    <location>
        <begin position="223"/>
        <end position="246"/>
    </location>
</feature>
<dbReference type="Gene3D" id="3.30.160.60">
    <property type="entry name" value="Classic Zinc Finger"/>
    <property type="match status" value="1"/>
</dbReference>
<dbReference type="InterPro" id="IPR013087">
    <property type="entry name" value="Znf_C2H2_type"/>
</dbReference>
<evidence type="ECO:0000256" key="2">
    <source>
        <dbReference type="SAM" id="MobiDB-lite"/>
    </source>
</evidence>
<evidence type="ECO:0000313" key="4">
    <source>
        <dbReference type="EMBL" id="KAG7040708.1"/>
    </source>
</evidence>
<evidence type="ECO:0000259" key="3">
    <source>
        <dbReference type="PROSITE" id="PS50157"/>
    </source>
</evidence>
<dbReference type="SMART" id="SM00355">
    <property type="entry name" value="ZnF_C2H2"/>
    <property type="match status" value="3"/>
</dbReference>
<dbReference type="PROSITE" id="PS00028">
    <property type="entry name" value="ZINC_FINGER_C2H2_1"/>
    <property type="match status" value="1"/>
</dbReference>
<dbReference type="GO" id="GO:0008270">
    <property type="term" value="F:zinc ion binding"/>
    <property type="evidence" value="ECO:0007669"/>
    <property type="project" value="UniProtKB-KW"/>
</dbReference>
<feature type="region of interest" description="Disordered" evidence="2">
    <location>
        <begin position="198"/>
        <end position="217"/>
    </location>
</feature>
<dbReference type="AlphaFoldDB" id="A0A9P7U5X4"/>